<dbReference type="KEGG" id="dgi:Desgi_0967"/>
<dbReference type="RefSeq" id="WP_006521166.1">
    <property type="nucleotide sequence ID" value="NC_021184.1"/>
</dbReference>
<accession>R4KLL7</accession>
<reference evidence="2 3" key="1">
    <citation type="submission" date="2012-01" db="EMBL/GenBank/DDBJ databases">
        <title>Complete sequence of Desulfotomaculum gibsoniae DSM 7213.</title>
        <authorList>
            <consortium name="US DOE Joint Genome Institute"/>
            <person name="Lucas S."/>
            <person name="Han J."/>
            <person name="Lapidus A."/>
            <person name="Cheng J.-F."/>
            <person name="Goodwin L."/>
            <person name="Pitluck S."/>
            <person name="Peters L."/>
            <person name="Ovchinnikova G."/>
            <person name="Teshima H."/>
            <person name="Detter J.C."/>
            <person name="Han C."/>
            <person name="Tapia R."/>
            <person name="Land M."/>
            <person name="Hauser L."/>
            <person name="Kyrpides N."/>
            <person name="Ivanova N."/>
            <person name="Pagani I."/>
            <person name="Parshina S."/>
            <person name="Plugge C."/>
            <person name="Muyzer G."/>
            <person name="Kuever J."/>
            <person name="Ivanova A."/>
            <person name="Nazina T."/>
            <person name="Klenk H.-P."/>
            <person name="Brambilla E."/>
            <person name="Spring S."/>
            <person name="Stams A.F."/>
            <person name="Woyke T."/>
        </authorList>
    </citation>
    <scope>NUCLEOTIDE SEQUENCE [LARGE SCALE GENOMIC DNA]</scope>
    <source>
        <strain evidence="2 3">DSM 7213</strain>
    </source>
</reference>
<dbReference type="InterPro" id="IPR002934">
    <property type="entry name" value="Polymerase_NTP_transf_dom"/>
</dbReference>
<evidence type="ECO:0000313" key="2">
    <source>
        <dbReference type="EMBL" id="AGL00511.1"/>
    </source>
</evidence>
<keyword evidence="3" id="KW-1185">Reference proteome</keyword>
<keyword evidence="2" id="KW-0808">Transferase</keyword>
<dbReference type="EMBL" id="CP003273">
    <property type="protein sequence ID" value="AGL00511.1"/>
    <property type="molecule type" value="Genomic_DNA"/>
</dbReference>
<dbReference type="Proteomes" id="UP000013520">
    <property type="component" value="Chromosome"/>
</dbReference>
<dbReference type="Gene3D" id="3.30.460.10">
    <property type="entry name" value="Beta Polymerase, domain 2"/>
    <property type="match status" value="1"/>
</dbReference>
<sequence length="172" mass="19768">MEKILPKMRVFSPLHRQYIIAVLNEVINYYGDSLVGCAVFGSYARGDNRKNSDLDLLIILTSAPGFSRRLGDFVENVEMKHEKLAQTLYEQEDIFIELSPYILTREEALKVHPIYFDLVEYHYLIYDPENIIASIINSAANLLEKLGARKSRTNNTWEWDTGKMGFLGGMDL</sequence>
<dbReference type="PANTHER" id="PTHR33933">
    <property type="entry name" value="NUCLEOTIDYLTRANSFERASE"/>
    <property type="match status" value="1"/>
</dbReference>
<dbReference type="AlphaFoldDB" id="R4KLL7"/>
<dbReference type="InterPro" id="IPR052548">
    <property type="entry name" value="Type_VII_TA_antitoxin"/>
</dbReference>
<dbReference type="Pfam" id="PF01909">
    <property type="entry name" value="NTP_transf_2"/>
    <property type="match status" value="1"/>
</dbReference>
<dbReference type="STRING" id="767817.Desgi_0967"/>
<evidence type="ECO:0000313" key="3">
    <source>
        <dbReference type="Proteomes" id="UP000013520"/>
    </source>
</evidence>
<dbReference type="GO" id="GO:0016779">
    <property type="term" value="F:nucleotidyltransferase activity"/>
    <property type="evidence" value="ECO:0007669"/>
    <property type="project" value="InterPro"/>
</dbReference>
<dbReference type="CDD" id="cd05403">
    <property type="entry name" value="NT_KNTase_like"/>
    <property type="match status" value="1"/>
</dbReference>
<dbReference type="HOGENOM" id="CLU_131320_0_0_9"/>
<proteinExistence type="predicted"/>
<name>R4KLL7_9FIRM</name>
<dbReference type="SUPFAM" id="SSF81301">
    <property type="entry name" value="Nucleotidyltransferase"/>
    <property type="match status" value="1"/>
</dbReference>
<feature type="domain" description="Polymerase nucleotidyl transferase" evidence="1">
    <location>
        <begin position="36"/>
        <end position="91"/>
    </location>
</feature>
<organism evidence="2 3">
    <name type="scientific">Desulfoscipio gibsoniae DSM 7213</name>
    <dbReference type="NCBI Taxonomy" id="767817"/>
    <lineage>
        <taxon>Bacteria</taxon>
        <taxon>Bacillati</taxon>
        <taxon>Bacillota</taxon>
        <taxon>Clostridia</taxon>
        <taxon>Eubacteriales</taxon>
        <taxon>Desulfallaceae</taxon>
        <taxon>Desulfoscipio</taxon>
    </lineage>
</organism>
<dbReference type="eggNOG" id="COG1708">
    <property type="taxonomic scope" value="Bacteria"/>
</dbReference>
<evidence type="ECO:0000259" key="1">
    <source>
        <dbReference type="Pfam" id="PF01909"/>
    </source>
</evidence>
<gene>
    <name evidence="2" type="ORF">Desgi_0967</name>
</gene>
<dbReference type="PANTHER" id="PTHR33933:SF1">
    <property type="entry name" value="PROTEIN ADENYLYLTRANSFERASE MNTA-RELATED"/>
    <property type="match status" value="1"/>
</dbReference>
<dbReference type="InterPro" id="IPR043519">
    <property type="entry name" value="NT_sf"/>
</dbReference>
<protein>
    <submittedName>
        <fullName evidence="2">Putative nucleotidyltransferase</fullName>
    </submittedName>
</protein>